<dbReference type="AlphaFoldDB" id="A0A9Q1HEV5"/>
<dbReference type="CDD" id="cd00200">
    <property type="entry name" value="WD40"/>
    <property type="match status" value="1"/>
</dbReference>
<dbReference type="PROSITE" id="PS50082">
    <property type="entry name" value="WD_REPEATS_2"/>
    <property type="match status" value="2"/>
</dbReference>
<dbReference type="PANTHER" id="PTHR44414">
    <property type="entry name" value="PROTEIN NEDD1"/>
    <property type="match status" value="1"/>
</dbReference>
<dbReference type="GO" id="GO:0005813">
    <property type="term" value="C:centrosome"/>
    <property type="evidence" value="ECO:0007669"/>
    <property type="project" value="TreeGrafter"/>
</dbReference>
<sequence length="672" mass="73104">MKMDDKEAITLLASGGEDVKLWDLSTTVPLQQFSEHADGISSLCWSHNNHFLASSSSIGDKVVLNYIKGSSTSVTELAAGEKQTCIALNSSSRYLACGGRNRTITVWDLKTKKMKKQYKGHKDAISCIIFNWNDTHIASGSSSGEVLIHNVVSGQCGSPLTTPTRQPIRNIQYSFFKKAYLAAVSDDGSLYLWDTNTNKLLTTFNNAHKAPATALAFSPLNNLLLASCGLDKRILCYDIMSKKVIKTMTVDAPLTSLAFMHDGATLACGSSRGKIFIFDLRKGAVPIKTLLGHKSSVQSLCFQFNVSSAKVNKVNGTVNKIKSTPGQTAGGDIKKSTKVEYTPETHIIPTSRTHGVISLEAGGEADNKQHSLKESLGTSDSFGTLVISPLHDDKKKERSSSFTSERPDVLGTESSSSNNSLTAGGIFSPLPSNNSGTDVRKTPIGSSVGHSLNPYPTTQPMTSNILDRVGLPINVNNNTSSPLAVFSPPQSTASKTGTAPSILDMYQRKFSADSILDDNRPTGITTDPASYREVSTERSKHSDRSPRRGSAPQFSPLSNSVSQSRDVSVPQTTPPLADNHPKEGPQAVSRTDGPPVEAFQVEFIRNMIEDSLEEFRVAVHRDIMNLQLEMLRQFQIQQNEIQALLQTYSVNEGLLAEVERLREENKRLKSTF</sequence>
<dbReference type="GO" id="GO:0000278">
    <property type="term" value="P:mitotic cell cycle"/>
    <property type="evidence" value="ECO:0007669"/>
    <property type="project" value="TreeGrafter"/>
</dbReference>
<keyword evidence="4" id="KW-1185">Reference proteome</keyword>
<feature type="compositionally biased region" description="Polar residues" evidence="2">
    <location>
        <begin position="444"/>
        <end position="463"/>
    </location>
</feature>
<evidence type="ECO:0000313" key="3">
    <source>
        <dbReference type="EMBL" id="KAJ8047082.1"/>
    </source>
</evidence>
<accession>A0A9Q1HEV5</accession>
<evidence type="ECO:0000256" key="2">
    <source>
        <dbReference type="SAM" id="MobiDB-lite"/>
    </source>
</evidence>
<evidence type="ECO:0000256" key="1">
    <source>
        <dbReference type="PROSITE-ProRule" id="PRU00221"/>
    </source>
</evidence>
<feature type="region of interest" description="Disordered" evidence="2">
    <location>
        <begin position="514"/>
        <end position="594"/>
    </location>
</feature>
<feature type="compositionally biased region" description="Basic and acidic residues" evidence="2">
    <location>
        <begin position="390"/>
        <end position="399"/>
    </location>
</feature>
<evidence type="ECO:0000313" key="4">
    <source>
        <dbReference type="Proteomes" id="UP001152320"/>
    </source>
</evidence>
<keyword evidence="1" id="KW-0853">WD repeat</keyword>
<dbReference type="Gene3D" id="2.130.10.10">
    <property type="entry name" value="YVTN repeat-like/Quinoprotein amine dehydrogenase"/>
    <property type="match status" value="2"/>
</dbReference>
<feature type="compositionally biased region" description="Basic and acidic residues" evidence="2">
    <location>
        <begin position="534"/>
        <end position="546"/>
    </location>
</feature>
<dbReference type="Pfam" id="PF00400">
    <property type="entry name" value="WD40"/>
    <property type="match status" value="5"/>
</dbReference>
<dbReference type="EMBL" id="JAIZAY010000002">
    <property type="protein sequence ID" value="KAJ8047082.1"/>
    <property type="molecule type" value="Genomic_DNA"/>
</dbReference>
<dbReference type="InterPro" id="IPR001680">
    <property type="entry name" value="WD40_rpt"/>
</dbReference>
<dbReference type="GO" id="GO:0043015">
    <property type="term" value="F:gamma-tubulin binding"/>
    <property type="evidence" value="ECO:0007669"/>
    <property type="project" value="TreeGrafter"/>
</dbReference>
<comment type="caution">
    <text evidence="3">The sequence shown here is derived from an EMBL/GenBank/DDBJ whole genome shotgun (WGS) entry which is preliminary data.</text>
</comment>
<organism evidence="3 4">
    <name type="scientific">Holothuria leucospilota</name>
    <name type="common">Black long sea cucumber</name>
    <name type="synonym">Mertensiothuria leucospilota</name>
    <dbReference type="NCBI Taxonomy" id="206669"/>
    <lineage>
        <taxon>Eukaryota</taxon>
        <taxon>Metazoa</taxon>
        <taxon>Echinodermata</taxon>
        <taxon>Eleutherozoa</taxon>
        <taxon>Echinozoa</taxon>
        <taxon>Holothuroidea</taxon>
        <taxon>Aspidochirotacea</taxon>
        <taxon>Aspidochirotida</taxon>
        <taxon>Holothuriidae</taxon>
        <taxon>Holothuria</taxon>
    </lineage>
</organism>
<dbReference type="GO" id="GO:0005814">
    <property type="term" value="C:centriole"/>
    <property type="evidence" value="ECO:0007669"/>
    <property type="project" value="TreeGrafter"/>
</dbReference>
<dbReference type="GO" id="GO:0007020">
    <property type="term" value="P:microtubule nucleation"/>
    <property type="evidence" value="ECO:0007669"/>
    <property type="project" value="TreeGrafter"/>
</dbReference>
<feature type="compositionally biased region" description="Polar residues" evidence="2">
    <location>
        <begin position="552"/>
        <end position="571"/>
    </location>
</feature>
<dbReference type="PANTHER" id="PTHR44414:SF1">
    <property type="entry name" value="PROTEIN NEDD1"/>
    <property type="match status" value="1"/>
</dbReference>
<gene>
    <name evidence="3" type="ORF">HOLleu_05979</name>
</gene>
<dbReference type="InterPro" id="IPR015943">
    <property type="entry name" value="WD40/YVTN_repeat-like_dom_sf"/>
</dbReference>
<dbReference type="InterPro" id="IPR036322">
    <property type="entry name" value="WD40_repeat_dom_sf"/>
</dbReference>
<dbReference type="OrthoDB" id="1602884at2759"/>
<reference evidence="3" key="1">
    <citation type="submission" date="2021-10" db="EMBL/GenBank/DDBJ databases">
        <title>Tropical sea cucumber genome reveals ecological adaptation and Cuvierian tubules defense mechanism.</title>
        <authorList>
            <person name="Chen T."/>
        </authorList>
    </citation>
    <scope>NUCLEOTIDE SEQUENCE</scope>
    <source>
        <strain evidence="3">Nanhai2018</strain>
        <tissue evidence="3">Muscle</tissue>
    </source>
</reference>
<feature type="region of interest" description="Disordered" evidence="2">
    <location>
        <begin position="383"/>
        <end position="463"/>
    </location>
</feature>
<feature type="repeat" description="WD" evidence="1">
    <location>
        <begin position="84"/>
        <end position="117"/>
    </location>
</feature>
<feature type="repeat" description="WD" evidence="1">
    <location>
        <begin position="180"/>
        <end position="203"/>
    </location>
</feature>
<proteinExistence type="predicted"/>
<protein>
    <submittedName>
        <fullName evidence="3">Protein NEDD1</fullName>
    </submittedName>
</protein>
<dbReference type="InterPro" id="IPR052818">
    <property type="entry name" value="NEDD1_Spindle_Assembly"/>
</dbReference>
<dbReference type="GO" id="GO:0005737">
    <property type="term" value="C:cytoplasm"/>
    <property type="evidence" value="ECO:0007669"/>
    <property type="project" value="TreeGrafter"/>
</dbReference>
<dbReference type="GO" id="GO:0000922">
    <property type="term" value="C:spindle pole"/>
    <property type="evidence" value="ECO:0007669"/>
    <property type="project" value="TreeGrafter"/>
</dbReference>
<dbReference type="SMART" id="SM00320">
    <property type="entry name" value="WD40"/>
    <property type="match status" value="6"/>
</dbReference>
<name>A0A9Q1HEV5_HOLLE</name>
<dbReference type="SUPFAM" id="SSF50978">
    <property type="entry name" value="WD40 repeat-like"/>
    <property type="match status" value="1"/>
</dbReference>
<dbReference type="Proteomes" id="UP001152320">
    <property type="component" value="Chromosome 2"/>
</dbReference>
<feature type="compositionally biased region" description="Polar residues" evidence="2">
    <location>
        <begin position="412"/>
        <end position="422"/>
    </location>
</feature>
<dbReference type="GO" id="GO:0036064">
    <property type="term" value="C:ciliary basal body"/>
    <property type="evidence" value="ECO:0007669"/>
    <property type="project" value="TreeGrafter"/>
</dbReference>